<reference evidence="1 2" key="2">
    <citation type="submission" date="2007-09" db="EMBL/GenBank/DDBJ databases">
        <authorList>
            <person name="Fulton L."/>
            <person name="Clifton S."/>
            <person name="Fulton B."/>
            <person name="Xu J."/>
            <person name="Minx P."/>
            <person name="Pepin K.H."/>
            <person name="Johnson M."/>
            <person name="Thiruvilangam P."/>
            <person name="Bhonagiri V."/>
            <person name="Nash W.E."/>
            <person name="Mardis E.R."/>
            <person name="Wilson R.K."/>
        </authorList>
    </citation>
    <scope>NUCLEOTIDE SEQUENCE [LARGE SCALE GENOMIC DNA]</scope>
    <source>
        <strain evidence="1 2">M21/2</strain>
    </source>
</reference>
<dbReference type="EMBL" id="ABED02000026">
    <property type="protein sequence ID" value="EDP21382.1"/>
    <property type="molecule type" value="Genomic_DNA"/>
</dbReference>
<dbReference type="Proteomes" id="UP000005945">
    <property type="component" value="Unassembled WGS sequence"/>
</dbReference>
<protein>
    <submittedName>
        <fullName evidence="1">Uncharacterized protein</fullName>
    </submittedName>
</protein>
<comment type="caution">
    <text evidence="1">The sequence shown here is derived from an EMBL/GenBank/DDBJ whole genome shotgun (WGS) entry which is preliminary data.</text>
</comment>
<name>A8SBL8_9FIRM</name>
<gene>
    <name evidence="1" type="ORF">FAEPRAM212_01705</name>
</gene>
<proteinExistence type="predicted"/>
<sequence length="36" mass="4207">MALLNSRIASGDSMVARFEENNNLEFEVVQNRPKYY</sequence>
<accession>A8SBL8</accession>
<dbReference type="AlphaFoldDB" id="A8SBL8"/>
<evidence type="ECO:0000313" key="2">
    <source>
        <dbReference type="Proteomes" id="UP000005945"/>
    </source>
</evidence>
<dbReference type="HOGENOM" id="CLU_3356282_0_0_9"/>
<evidence type="ECO:0000313" key="1">
    <source>
        <dbReference type="EMBL" id="EDP21382.1"/>
    </source>
</evidence>
<organism evidence="1 2">
    <name type="scientific">Faecalibacterium prausnitzii M21/2</name>
    <dbReference type="NCBI Taxonomy" id="411485"/>
    <lineage>
        <taxon>Bacteria</taxon>
        <taxon>Bacillati</taxon>
        <taxon>Bacillota</taxon>
        <taxon>Clostridia</taxon>
        <taxon>Eubacteriales</taxon>
        <taxon>Oscillospiraceae</taxon>
        <taxon>Faecalibacterium</taxon>
    </lineage>
</organism>
<reference evidence="1 2" key="1">
    <citation type="submission" date="2007-09" db="EMBL/GenBank/DDBJ databases">
        <title>Draft genome sequence of Faecalibacterium prausnitzii M21/2.</title>
        <authorList>
            <person name="Sudarsanam P."/>
            <person name="Ley R."/>
            <person name="Guruge J."/>
            <person name="Turnbaugh P.J."/>
            <person name="Mahowald M."/>
            <person name="Liep D."/>
            <person name="Gordon J."/>
        </authorList>
    </citation>
    <scope>NUCLEOTIDE SEQUENCE [LARGE SCALE GENOMIC DNA]</scope>
    <source>
        <strain evidence="1 2">M21/2</strain>
    </source>
</reference>